<dbReference type="Proteomes" id="UP000032180">
    <property type="component" value="Chromosome 9"/>
</dbReference>
<name>A0A0D9XDD8_9ORYZ</name>
<sequence>MEEGDWSALPLGQRLQWSGHPSFALTCSQWRSAVSPFYPAWITPLLLSTSRVGVTNLRYYSPYYHKNFEVASDGCDTARGAKICCATGQHLARALALPTVLLDADLVTGTVLRRGCLGSTRLARSGLATPAKNNDGGEWDEWTNTKIDHNGPRLTLSPVTNPVIRGGLIYLLGEQGRLAVYNPYKHEEGFEILDKPVSFGFEYHDSYLVESDQDELMVVLVGRRGTPVYVIKLNEQTMEWEKVEGFCKDGRCLPAHSLR</sequence>
<feature type="domain" description="KIB1-4 beta-propeller" evidence="1">
    <location>
        <begin position="135"/>
        <end position="245"/>
    </location>
</feature>
<keyword evidence="3" id="KW-1185">Reference proteome</keyword>
<reference evidence="2 3" key="1">
    <citation type="submission" date="2012-08" db="EMBL/GenBank/DDBJ databases">
        <title>Oryza genome evolution.</title>
        <authorList>
            <person name="Wing R.A."/>
        </authorList>
    </citation>
    <scope>NUCLEOTIDE SEQUENCE</scope>
</reference>
<protein>
    <recommendedName>
        <fullName evidence="1">KIB1-4 beta-propeller domain-containing protein</fullName>
    </recommendedName>
</protein>
<dbReference type="Gramene" id="LPERR09G06270.1">
    <property type="protein sequence ID" value="LPERR09G06270.1"/>
    <property type="gene ID" value="LPERR09G06270"/>
</dbReference>
<accession>A0A0D9XDD8</accession>
<organism evidence="2 3">
    <name type="scientific">Leersia perrieri</name>
    <dbReference type="NCBI Taxonomy" id="77586"/>
    <lineage>
        <taxon>Eukaryota</taxon>
        <taxon>Viridiplantae</taxon>
        <taxon>Streptophyta</taxon>
        <taxon>Embryophyta</taxon>
        <taxon>Tracheophyta</taxon>
        <taxon>Spermatophyta</taxon>
        <taxon>Magnoliopsida</taxon>
        <taxon>Liliopsida</taxon>
        <taxon>Poales</taxon>
        <taxon>Poaceae</taxon>
        <taxon>BOP clade</taxon>
        <taxon>Oryzoideae</taxon>
        <taxon>Oryzeae</taxon>
        <taxon>Oryzinae</taxon>
        <taxon>Leersia</taxon>
    </lineage>
</organism>
<evidence type="ECO:0000313" key="3">
    <source>
        <dbReference type="Proteomes" id="UP000032180"/>
    </source>
</evidence>
<evidence type="ECO:0000313" key="2">
    <source>
        <dbReference type="EnsemblPlants" id="LPERR09G06270.1"/>
    </source>
</evidence>
<dbReference type="PANTHER" id="PTHR33127">
    <property type="entry name" value="TRANSMEMBRANE PROTEIN"/>
    <property type="match status" value="1"/>
</dbReference>
<dbReference type="HOGENOM" id="CLU_040246_1_0_1"/>
<dbReference type="AlphaFoldDB" id="A0A0D9XDD8"/>
<reference evidence="2" key="3">
    <citation type="submission" date="2015-04" db="UniProtKB">
        <authorList>
            <consortium name="EnsemblPlants"/>
        </authorList>
    </citation>
    <scope>IDENTIFICATION</scope>
</reference>
<dbReference type="Pfam" id="PF03478">
    <property type="entry name" value="Beta-prop_KIB1-4"/>
    <property type="match status" value="1"/>
</dbReference>
<proteinExistence type="predicted"/>
<dbReference type="EnsemblPlants" id="LPERR09G06270.1">
    <property type="protein sequence ID" value="LPERR09G06270.1"/>
    <property type="gene ID" value="LPERR09G06270"/>
</dbReference>
<dbReference type="InterPro" id="IPR005174">
    <property type="entry name" value="KIB1-4_b-propeller"/>
</dbReference>
<reference evidence="3" key="2">
    <citation type="submission" date="2013-12" db="EMBL/GenBank/DDBJ databases">
        <authorList>
            <person name="Yu Y."/>
            <person name="Lee S."/>
            <person name="de Baynast K."/>
            <person name="Wissotski M."/>
            <person name="Liu L."/>
            <person name="Talag J."/>
            <person name="Goicoechea J."/>
            <person name="Angelova A."/>
            <person name="Jetty R."/>
            <person name="Kudrna D."/>
            <person name="Golser W."/>
            <person name="Rivera L."/>
            <person name="Zhang J."/>
            <person name="Wing R."/>
        </authorList>
    </citation>
    <scope>NUCLEOTIDE SEQUENCE</scope>
</reference>
<dbReference type="PANTHER" id="PTHR33127:SF69">
    <property type="entry name" value="OS09G0340800 PROTEIN"/>
    <property type="match status" value="1"/>
</dbReference>
<evidence type="ECO:0000259" key="1">
    <source>
        <dbReference type="Pfam" id="PF03478"/>
    </source>
</evidence>